<proteinExistence type="predicted"/>
<dbReference type="SUPFAM" id="SSF56112">
    <property type="entry name" value="Protein kinase-like (PK-like)"/>
    <property type="match status" value="1"/>
</dbReference>
<dbReference type="Proteomes" id="UP001183794">
    <property type="component" value="Unassembled WGS sequence"/>
</dbReference>
<reference evidence="2 3" key="1">
    <citation type="submission" date="2023-07" db="EMBL/GenBank/DDBJ databases">
        <title>Sequencing the genomes of 1000 actinobacteria strains.</title>
        <authorList>
            <person name="Klenk H.-P."/>
        </authorList>
    </citation>
    <scope>NUCLEOTIDE SEQUENCE [LARGE SCALE GENOMIC DNA]</scope>
    <source>
        <strain evidence="2 3">DSM 22966</strain>
    </source>
</reference>
<evidence type="ECO:0000313" key="2">
    <source>
        <dbReference type="EMBL" id="MDR7346952.1"/>
    </source>
</evidence>
<feature type="domain" description="Aminoglycoside phosphotransferase" evidence="1">
    <location>
        <begin position="43"/>
        <end position="195"/>
    </location>
</feature>
<protein>
    <recommendedName>
        <fullName evidence="1">Aminoglycoside phosphotransferase domain-containing protein</fullName>
    </recommendedName>
</protein>
<comment type="caution">
    <text evidence="2">The sequence shown here is derived from an EMBL/GenBank/DDBJ whole genome shotgun (WGS) entry which is preliminary data.</text>
</comment>
<name>A0ABU2B016_9MICC</name>
<sequence>MLIGKFDVQQEVRLRAFYPDAGLSIRYQTGGKNNGVIRTVNAYKKVQPHAPALMPAVHDHGTILDGRGAFLIEETVAGETATRSQLQALIDPLTQQLRAVHHGVGISDKTASAVLGPHSRGLWNEFVELHGVDPIVNKKIQRLFERDDLLEVSITHGDLVNSNILVKGHDFVLVDWEWASVKPIAFDMAKIIINVSNLEQTLRSMHAGLGGDLGTKTSHYTFREQLALALVQTLTFYKRQSVKARKAKRTAALARQTDKRLRALTKLVELD</sequence>
<evidence type="ECO:0000259" key="1">
    <source>
        <dbReference type="Pfam" id="PF01636"/>
    </source>
</evidence>
<dbReference type="EMBL" id="JAVDYJ010000001">
    <property type="protein sequence ID" value="MDR7346952.1"/>
    <property type="molecule type" value="Genomic_DNA"/>
</dbReference>
<dbReference type="Pfam" id="PF01636">
    <property type="entry name" value="APH"/>
    <property type="match status" value="1"/>
</dbReference>
<dbReference type="InterPro" id="IPR002575">
    <property type="entry name" value="Aminoglycoside_PTrfase"/>
</dbReference>
<accession>A0ABU2B016</accession>
<gene>
    <name evidence="2" type="ORF">J2S62_001209</name>
</gene>
<keyword evidence="3" id="KW-1185">Reference proteome</keyword>
<dbReference type="Gene3D" id="3.90.1200.10">
    <property type="match status" value="1"/>
</dbReference>
<dbReference type="InterPro" id="IPR011009">
    <property type="entry name" value="Kinase-like_dom_sf"/>
</dbReference>
<organism evidence="2 3">
    <name type="scientific">Enteractinococcus fodinae</name>
    <dbReference type="NCBI Taxonomy" id="684663"/>
    <lineage>
        <taxon>Bacteria</taxon>
        <taxon>Bacillati</taxon>
        <taxon>Actinomycetota</taxon>
        <taxon>Actinomycetes</taxon>
        <taxon>Micrococcales</taxon>
        <taxon>Micrococcaceae</taxon>
    </lineage>
</organism>
<evidence type="ECO:0000313" key="3">
    <source>
        <dbReference type="Proteomes" id="UP001183794"/>
    </source>
</evidence>